<gene>
    <name evidence="2" type="ORF">A3A70_02800</name>
</gene>
<accession>A0A1F4VL94</accession>
<keyword evidence="1" id="KW-1133">Transmembrane helix</keyword>
<keyword evidence="1" id="KW-0472">Membrane</keyword>
<sequence>MNFREIIIQLVETNRLPLLSLLPGRTLFLGFVIIYLLFMILLSRQTMFLSTIVNTPSTILVKLLVYLGLGVSSFFLIFALTKILEIYYGI</sequence>
<name>A0A1F4VL94_UNCKA</name>
<dbReference type="AlphaFoldDB" id="A0A1F4VL94"/>
<evidence type="ECO:0000313" key="2">
    <source>
        <dbReference type="EMBL" id="OGC58066.1"/>
    </source>
</evidence>
<dbReference type="Pfam" id="PF18901">
    <property type="entry name" value="DUF5657"/>
    <property type="match status" value="1"/>
</dbReference>
<keyword evidence="1" id="KW-0812">Transmembrane</keyword>
<comment type="caution">
    <text evidence="2">The sequence shown here is derived from an EMBL/GenBank/DDBJ whole genome shotgun (WGS) entry which is preliminary data.</text>
</comment>
<feature type="transmembrane region" description="Helical" evidence="1">
    <location>
        <begin position="22"/>
        <end position="42"/>
    </location>
</feature>
<dbReference type="EMBL" id="MEVK01000044">
    <property type="protein sequence ID" value="OGC58066.1"/>
    <property type="molecule type" value="Genomic_DNA"/>
</dbReference>
<evidence type="ECO:0000313" key="3">
    <source>
        <dbReference type="Proteomes" id="UP000178964"/>
    </source>
</evidence>
<dbReference type="STRING" id="1802627.A3A70_02800"/>
<dbReference type="InterPro" id="IPR043716">
    <property type="entry name" value="DUF5657"/>
</dbReference>
<protein>
    <recommendedName>
        <fullName evidence="4">Yip1 domain-containing protein</fullName>
    </recommendedName>
</protein>
<organism evidence="2 3">
    <name type="scientific">candidate division WWE3 bacterium RIFCSPLOWO2_01_FULL_42_11</name>
    <dbReference type="NCBI Taxonomy" id="1802627"/>
    <lineage>
        <taxon>Bacteria</taxon>
        <taxon>Katanobacteria</taxon>
    </lineage>
</organism>
<dbReference type="Proteomes" id="UP000178964">
    <property type="component" value="Unassembled WGS sequence"/>
</dbReference>
<evidence type="ECO:0008006" key="4">
    <source>
        <dbReference type="Google" id="ProtNLM"/>
    </source>
</evidence>
<feature type="transmembrane region" description="Helical" evidence="1">
    <location>
        <begin position="63"/>
        <end position="84"/>
    </location>
</feature>
<evidence type="ECO:0000256" key="1">
    <source>
        <dbReference type="SAM" id="Phobius"/>
    </source>
</evidence>
<proteinExistence type="predicted"/>
<reference evidence="2 3" key="1">
    <citation type="journal article" date="2016" name="Nat. Commun.">
        <title>Thousands of microbial genomes shed light on interconnected biogeochemical processes in an aquifer system.</title>
        <authorList>
            <person name="Anantharaman K."/>
            <person name="Brown C.T."/>
            <person name="Hug L.A."/>
            <person name="Sharon I."/>
            <person name="Castelle C.J."/>
            <person name="Probst A.J."/>
            <person name="Thomas B.C."/>
            <person name="Singh A."/>
            <person name="Wilkins M.J."/>
            <person name="Karaoz U."/>
            <person name="Brodie E.L."/>
            <person name="Williams K.H."/>
            <person name="Hubbard S.S."/>
            <person name="Banfield J.F."/>
        </authorList>
    </citation>
    <scope>NUCLEOTIDE SEQUENCE [LARGE SCALE GENOMIC DNA]</scope>
</reference>